<dbReference type="SUPFAM" id="SSF55681">
    <property type="entry name" value="Class II aaRS and biotin synthetases"/>
    <property type="match status" value="1"/>
</dbReference>
<dbReference type="InterPro" id="IPR004408">
    <property type="entry name" value="Biotin_CoA_COase_ligase"/>
</dbReference>
<organism evidence="4 5">
    <name type="scientific">Blastomyces percursus</name>
    <dbReference type="NCBI Taxonomy" id="1658174"/>
    <lineage>
        <taxon>Eukaryota</taxon>
        <taxon>Fungi</taxon>
        <taxon>Dikarya</taxon>
        <taxon>Ascomycota</taxon>
        <taxon>Pezizomycotina</taxon>
        <taxon>Eurotiomycetes</taxon>
        <taxon>Eurotiomycetidae</taxon>
        <taxon>Onygenales</taxon>
        <taxon>Ajellomycetaceae</taxon>
        <taxon>Blastomyces</taxon>
    </lineage>
</organism>
<comment type="similarity">
    <text evidence="1">Belongs to the biotin--protein ligase family.</text>
</comment>
<dbReference type="Gene3D" id="3.30.930.10">
    <property type="entry name" value="Bira Bifunctional Protein, Domain 2"/>
    <property type="match status" value="1"/>
</dbReference>
<dbReference type="PANTHER" id="PTHR12835">
    <property type="entry name" value="BIOTIN PROTEIN LIGASE"/>
    <property type="match status" value="1"/>
</dbReference>
<evidence type="ECO:0000256" key="2">
    <source>
        <dbReference type="ARBA" id="ARBA00022598"/>
    </source>
</evidence>
<dbReference type="InterPro" id="IPR029062">
    <property type="entry name" value="Class_I_gatase-like"/>
</dbReference>
<dbReference type="VEuPathDB" id="FungiDB:ACJ73_04935"/>
<dbReference type="PANTHER" id="PTHR12835:SF5">
    <property type="entry name" value="BIOTIN--PROTEIN LIGASE"/>
    <property type="match status" value="1"/>
</dbReference>
<name>A0A1J9Q5B3_9EURO</name>
<proteinExistence type="inferred from homology"/>
<dbReference type="Pfam" id="PF09825">
    <property type="entry name" value="BPL_N"/>
    <property type="match status" value="1"/>
</dbReference>
<dbReference type="GO" id="GO:0005737">
    <property type="term" value="C:cytoplasm"/>
    <property type="evidence" value="ECO:0007669"/>
    <property type="project" value="TreeGrafter"/>
</dbReference>
<dbReference type="InterPro" id="IPR019197">
    <property type="entry name" value="Biotin-prot_ligase_N"/>
</dbReference>
<evidence type="ECO:0000313" key="5">
    <source>
        <dbReference type="Proteomes" id="UP000242791"/>
    </source>
</evidence>
<dbReference type="Gene3D" id="3.40.50.880">
    <property type="match status" value="1"/>
</dbReference>
<dbReference type="InterPro" id="IPR004143">
    <property type="entry name" value="BPL_LPL_catalytic"/>
</dbReference>
<dbReference type="OrthoDB" id="10250105at2759"/>
<comment type="caution">
    <text evidence="4">The sequence shown here is derived from an EMBL/GenBank/DDBJ whole genome shotgun (WGS) entry which is preliminary data.</text>
</comment>
<dbReference type="GO" id="GO:0004077">
    <property type="term" value="F:biotin--[biotin carboxyl-carrier protein] ligase activity"/>
    <property type="evidence" value="ECO:0007669"/>
    <property type="project" value="InterPro"/>
</dbReference>
<sequence>MATNPVLLSKRLNVLVYSGAQTYSDWKGNILTPAASGNGTTVDAVRHCLCSLRRLLAANYAVIPVTGEMIVNEPWTASCALLVMPGGADLPYCRTLNGEGNRRIGQFVQRGGAYLGFCAGGYFASKRCEFEVGNKKLEVIGDRELAFFPGTCRGCAFPGFVYDSEDGARAAELKVSKSAPAFGSVPEVFKAYYNGGGVFVDAPKYADQGVEVLASYTEDLSVDSGEGSAAIVYCKVGEGAAILTGAHPEFVFPTKPIDSWVLTKPRFTASNLDKKADGPKYHEVVDALAADDDARVDFLKACLTKLGLQVTQGSSTVPSLSRLHLSSLSPQGGVGLLSPLRDILTVTDGEEYIKDDVDTFHLEKPSAMSMRDLAESLPAESAKSEQGGDSDKIVDYNSVIKEVVVHDDIPSSKATPCFNHHAFYGNLKEYRAQSKEHIHEFGSNIMYGEVVTSTSTLLEKNTQLLRRLPHGFVATATVQVAGRGRGSNVWVSPSGQLMFSAVVKHAVDKMARAPVVFIQYIAAIAIAQGIKSYDKGYENMPIKLKWPNDIYALDPTQPDSKSYTKITGILVNAHYSSAEYIAVVGIGINALNPSPTTSLNALLSSLEQKSPTNKKLPPLTLEKLLARILTTFESLYTRFLRTGFDQYFFDLYYADWLHMDQIVTLEAEGGVRARIKGITGDYGLLVAEELGWEDRPTGKMWELQSDSNSFDFFKGLIKRKV</sequence>
<evidence type="ECO:0000259" key="3">
    <source>
        <dbReference type="PROSITE" id="PS51733"/>
    </source>
</evidence>
<reference evidence="4 5" key="1">
    <citation type="submission" date="2015-08" db="EMBL/GenBank/DDBJ databases">
        <title>Emmonsia species relationships and genome sequence.</title>
        <authorList>
            <person name="Cuomo C.A."/>
            <person name="Schwartz I.S."/>
            <person name="Kenyon C."/>
            <person name="De Hoog G.S."/>
            <person name="Govender N.P."/>
            <person name="Botha A."/>
            <person name="Moreno L."/>
            <person name="De Vries M."/>
            <person name="Munoz J.F."/>
            <person name="Stielow J.B."/>
        </authorList>
    </citation>
    <scope>NUCLEOTIDE SEQUENCE [LARGE SCALE GENOMIC DNA]</scope>
    <source>
        <strain evidence="4 5">EI222</strain>
    </source>
</reference>
<evidence type="ECO:0000313" key="4">
    <source>
        <dbReference type="EMBL" id="OJD23713.1"/>
    </source>
</evidence>
<gene>
    <name evidence="4" type="ORF">ACJ73_04935</name>
</gene>
<dbReference type="NCBIfam" id="TIGR00121">
    <property type="entry name" value="birA_ligase"/>
    <property type="match status" value="1"/>
</dbReference>
<dbReference type="InterPro" id="IPR045864">
    <property type="entry name" value="aa-tRNA-synth_II/BPL/LPL"/>
</dbReference>
<dbReference type="Pfam" id="PF03099">
    <property type="entry name" value="BPL_LplA_LipB"/>
    <property type="match status" value="1"/>
</dbReference>
<keyword evidence="5" id="KW-1185">Reference proteome</keyword>
<dbReference type="EMBL" id="LGTZ01000725">
    <property type="protein sequence ID" value="OJD23713.1"/>
    <property type="molecule type" value="Genomic_DNA"/>
</dbReference>
<dbReference type="PROSITE" id="PS51733">
    <property type="entry name" value="BPL_LPL_CATALYTIC"/>
    <property type="match status" value="1"/>
</dbReference>
<feature type="domain" description="BPL/LPL catalytic" evidence="3">
    <location>
        <begin position="428"/>
        <end position="640"/>
    </location>
</feature>
<dbReference type="CDD" id="cd03144">
    <property type="entry name" value="GATase1_ScBLP_like"/>
    <property type="match status" value="1"/>
</dbReference>
<dbReference type="SUPFAM" id="SSF52317">
    <property type="entry name" value="Class I glutamine amidotransferase-like"/>
    <property type="match status" value="1"/>
</dbReference>
<protein>
    <submittedName>
        <fullName evidence="4">Biotin-[acetyl-CoA-carboxylase] ligase</fullName>
    </submittedName>
</protein>
<dbReference type="AlphaFoldDB" id="A0A1J9Q5B3"/>
<dbReference type="STRING" id="1658174.A0A1J9Q5B3"/>
<accession>A0A1J9Q5B3</accession>
<evidence type="ECO:0000256" key="1">
    <source>
        <dbReference type="ARBA" id="ARBA00009934"/>
    </source>
</evidence>
<keyword evidence="2 4" id="KW-0436">Ligase</keyword>
<dbReference type="Proteomes" id="UP000242791">
    <property type="component" value="Unassembled WGS sequence"/>
</dbReference>